<gene>
    <name evidence="2" type="ORF">NDU88_005867</name>
</gene>
<dbReference type="AlphaFoldDB" id="A0AAV7MBA9"/>
<dbReference type="EMBL" id="JANPWB010000014">
    <property type="protein sequence ID" value="KAJ1100792.1"/>
    <property type="molecule type" value="Genomic_DNA"/>
</dbReference>
<accession>A0AAV7MBA9</accession>
<dbReference type="Proteomes" id="UP001066276">
    <property type="component" value="Chromosome 10"/>
</dbReference>
<name>A0AAV7MBA9_PLEWA</name>
<comment type="caution">
    <text evidence="2">The sequence shown here is derived from an EMBL/GenBank/DDBJ whole genome shotgun (WGS) entry which is preliminary data.</text>
</comment>
<feature type="region of interest" description="Disordered" evidence="1">
    <location>
        <begin position="1"/>
        <end position="49"/>
    </location>
</feature>
<sequence length="49" mass="4915">VPPDTPPKVGKGHKRAGKGGKGSTPDKSGRRPAGQEGPTSPIPGVQEDT</sequence>
<evidence type="ECO:0000256" key="1">
    <source>
        <dbReference type="SAM" id="MobiDB-lite"/>
    </source>
</evidence>
<feature type="non-terminal residue" evidence="2">
    <location>
        <position position="49"/>
    </location>
</feature>
<keyword evidence="3" id="KW-1185">Reference proteome</keyword>
<proteinExistence type="predicted"/>
<organism evidence="2 3">
    <name type="scientific">Pleurodeles waltl</name>
    <name type="common">Iberian ribbed newt</name>
    <dbReference type="NCBI Taxonomy" id="8319"/>
    <lineage>
        <taxon>Eukaryota</taxon>
        <taxon>Metazoa</taxon>
        <taxon>Chordata</taxon>
        <taxon>Craniata</taxon>
        <taxon>Vertebrata</taxon>
        <taxon>Euteleostomi</taxon>
        <taxon>Amphibia</taxon>
        <taxon>Batrachia</taxon>
        <taxon>Caudata</taxon>
        <taxon>Salamandroidea</taxon>
        <taxon>Salamandridae</taxon>
        <taxon>Pleurodelinae</taxon>
        <taxon>Pleurodeles</taxon>
    </lineage>
</organism>
<protein>
    <submittedName>
        <fullName evidence="2">Uncharacterized protein</fullName>
    </submittedName>
</protein>
<evidence type="ECO:0000313" key="2">
    <source>
        <dbReference type="EMBL" id="KAJ1100792.1"/>
    </source>
</evidence>
<feature type="non-terminal residue" evidence="2">
    <location>
        <position position="1"/>
    </location>
</feature>
<reference evidence="2" key="1">
    <citation type="journal article" date="2022" name="bioRxiv">
        <title>Sequencing and chromosome-scale assembly of the giantPleurodeles waltlgenome.</title>
        <authorList>
            <person name="Brown T."/>
            <person name="Elewa A."/>
            <person name="Iarovenko S."/>
            <person name="Subramanian E."/>
            <person name="Araus A.J."/>
            <person name="Petzold A."/>
            <person name="Susuki M."/>
            <person name="Suzuki K.-i.T."/>
            <person name="Hayashi T."/>
            <person name="Toyoda A."/>
            <person name="Oliveira C."/>
            <person name="Osipova E."/>
            <person name="Leigh N.D."/>
            <person name="Simon A."/>
            <person name="Yun M.H."/>
        </authorList>
    </citation>
    <scope>NUCLEOTIDE SEQUENCE</scope>
    <source>
        <strain evidence="2">20211129_DDA</strain>
        <tissue evidence="2">Liver</tissue>
    </source>
</reference>
<evidence type="ECO:0000313" key="3">
    <source>
        <dbReference type="Proteomes" id="UP001066276"/>
    </source>
</evidence>